<name>A0A6A0AF48_HAELA</name>
<dbReference type="Proteomes" id="UP000485058">
    <property type="component" value="Unassembled WGS sequence"/>
</dbReference>
<keyword evidence="2" id="KW-1185">Reference proteome</keyword>
<comment type="caution">
    <text evidence="1">The sequence shown here is derived from an EMBL/GenBank/DDBJ whole genome shotgun (WGS) entry which is preliminary data.</text>
</comment>
<protein>
    <submittedName>
        <fullName evidence="1">Uncharacterized protein</fullName>
    </submittedName>
</protein>
<accession>A0A6A0AF48</accession>
<evidence type="ECO:0000313" key="1">
    <source>
        <dbReference type="EMBL" id="GFH31242.1"/>
    </source>
</evidence>
<evidence type="ECO:0000313" key="2">
    <source>
        <dbReference type="Proteomes" id="UP000485058"/>
    </source>
</evidence>
<proteinExistence type="predicted"/>
<sequence>MGMSGHVITASDISYSPSLPDYPTASAPNITKAQILTSSGNGVSYVCHGFAFHLRQHNLHHLPVPIPDVIADR</sequence>
<dbReference type="AlphaFoldDB" id="A0A6A0AF48"/>
<organism evidence="1 2">
    <name type="scientific">Haematococcus lacustris</name>
    <name type="common">Green alga</name>
    <name type="synonym">Haematococcus pluvialis</name>
    <dbReference type="NCBI Taxonomy" id="44745"/>
    <lineage>
        <taxon>Eukaryota</taxon>
        <taxon>Viridiplantae</taxon>
        <taxon>Chlorophyta</taxon>
        <taxon>core chlorophytes</taxon>
        <taxon>Chlorophyceae</taxon>
        <taxon>CS clade</taxon>
        <taxon>Chlamydomonadales</taxon>
        <taxon>Haematococcaceae</taxon>
        <taxon>Haematococcus</taxon>
    </lineage>
</organism>
<gene>
    <name evidence="1" type="ORF">HaLaN_30241</name>
</gene>
<dbReference type="EMBL" id="BLLF01005476">
    <property type="protein sequence ID" value="GFH31242.1"/>
    <property type="molecule type" value="Genomic_DNA"/>
</dbReference>
<reference evidence="1 2" key="1">
    <citation type="submission" date="2020-02" db="EMBL/GenBank/DDBJ databases">
        <title>Draft genome sequence of Haematococcus lacustris strain NIES-144.</title>
        <authorList>
            <person name="Morimoto D."/>
            <person name="Nakagawa S."/>
            <person name="Yoshida T."/>
            <person name="Sawayama S."/>
        </authorList>
    </citation>
    <scope>NUCLEOTIDE SEQUENCE [LARGE SCALE GENOMIC DNA]</scope>
    <source>
        <strain evidence="1 2">NIES-144</strain>
    </source>
</reference>